<keyword evidence="1" id="KW-1133">Transmembrane helix</keyword>
<evidence type="ECO:0008006" key="4">
    <source>
        <dbReference type="Google" id="ProtNLM"/>
    </source>
</evidence>
<dbReference type="AlphaFoldDB" id="A0A172TF11"/>
<sequence length="202" mass="23317">MLILGGLLHVEEDQWSIAPDLLIVIFPSVLGISFTKDYLNYIKNDTFTKRMALYRTMPIRIEEVVLARFLNIIICTIYNTLTLFTVLYFLTERMNGALTLIPYIGFTITLVGYSMIMSACYVYYELGYSGKRYLMTNFVMTILLLIVVIVAGVLNWSITQHLIQGQVQYGPLLPAVSILIGCLTWYAGYHITIRHLYRREFR</sequence>
<keyword evidence="1" id="KW-0812">Transmembrane</keyword>
<accession>A0A172TF11</accession>
<feature type="transmembrane region" description="Helical" evidence="1">
    <location>
        <begin position="103"/>
        <end position="124"/>
    </location>
</feature>
<gene>
    <name evidence="2" type="ORF">SY83_03585</name>
</gene>
<feature type="transmembrane region" description="Helical" evidence="1">
    <location>
        <begin position="170"/>
        <end position="189"/>
    </location>
</feature>
<dbReference type="PATRIC" id="fig|1178515.4.peg.709"/>
<evidence type="ECO:0000313" key="3">
    <source>
        <dbReference type="Proteomes" id="UP000076927"/>
    </source>
</evidence>
<keyword evidence="3" id="KW-1185">Reference proteome</keyword>
<dbReference type="KEGG" id="pswu:SY83_03585"/>
<proteinExistence type="predicted"/>
<dbReference type="EMBL" id="CP011388">
    <property type="protein sequence ID" value="ANE45542.1"/>
    <property type="molecule type" value="Genomic_DNA"/>
</dbReference>
<keyword evidence="1" id="KW-0472">Membrane</keyword>
<reference evidence="2 3" key="1">
    <citation type="submission" date="2015-01" db="EMBL/GenBank/DDBJ databases">
        <title>Paenibacillus swuensis/DY6/whole genome sequencing.</title>
        <authorList>
            <person name="Kim M.K."/>
            <person name="Srinivasan S."/>
            <person name="Lee J.-J."/>
        </authorList>
    </citation>
    <scope>NUCLEOTIDE SEQUENCE [LARGE SCALE GENOMIC DNA]</scope>
    <source>
        <strain evidence="2 3">DY6</strain>
    </source>
</reference>
<evidence type="ECO:0000313" key="2">
    <source>
        <dbReference type="EMBL" id="ANE45542.1"/>
    </source>
</evidence>
<evidence type="ECO:0000256" key="1">
    <source>
        <dbReference type="SAM" id="Phobius"/>
    </source>
</evidence>
<feature type="transmembrane region" description="Helical" evidence="1">
    <location>
        <begin position="65"/>
        <end position="91"/>
    </location>
</feature>
<organism evidence="2 3">
    <name type="scientific">Paenibacillus swuensis</name>
    <dbReference type="NCBI Taxonomy" id="1178515"/>
    <lineage>
        <taxon>Bacteria</taxon>
        <taxon>Bacillati</taxon>
        <taxon>Bacillota</taxon>
        <taxon>Bacilli</taxon>
        <taxon>Bacillales</taxon>
        <taxon>Paenibacillaceae</taxon>
        <taxon>Paenibacillus</taxon>
    </lineage>
</organism>
<dbReference type="STRING" id="1178515.SY83_03585"/>
<name>A0A172TF11_9BACL</name>
<dbReference type="Proteomes" id="UP000076927">
    <property type="component" value="Chromosome"/>
</dbReference>
<feature type="transmembrane region" description="Helical" evidence="1">
    <location>
        <begin position="15"/>
        <end position="34"/>
    </location>
</feature>
<feature type="transmembrane region" description="Helical" evidence="1">
    <location>
        <begin position="136"/>
        <end position="158"/>
    </location>
</feature>
<protein>
    <recommendedName>
        <fullName evidence="4">ABC-2 transporter permease</fullName>
    </recommendedName>
</protein>